<reference evidence="1 2" key="1">
    <citation type="submission" date="2018-06" db="EMBL/GenBank/DDBJ databases">
        <authorList>
            <consortium name="Pathogen Informatics"/>
            <person name="Doyle S."/>
        </authorList>
    </citation>
    <scope>NUCLEOTIDE SEQUENCE [LARGE SCALE GENOMIC DNA]</scope>
    <source>
        <strain evidence="1 2">NCTC11088</strain>
    </source>
</reference>
<evidence type="ECO:0000313" key="1">
    <source>
        <dbReference type="EMBL" id="SUB75942.1"/>
    </source>
</evidence>
<proteinExistence type="predicted"/>
<dbReference type="RefSeq" id="WP_004821412.1">
    <property type="nucleotide sequence ID" value="NZ_UGTH01000001.1"/>
</dbReference>
<evidence type="ECO:0000313" key="2">
    <source>
        <dbReference type="Proteomes" id="UP000254777"/>
    </source>
</evidence>
<dbReference type="Proteomes" id="UP000254777">
    <property type="component" value="Unassembled WGS sequence"/>
</dbReference>
<protein>
    <submittedName>
        <fullName evidence="1">Uncharacterized protein</fullName>
    </submittedName>
</protein>
<name>A0A379DEG2_9FIRM</name>
<dbReference type="AlphaFoldDB" id="A0A379DEG2"/>
<sequence length="132" mass="14934">MSIIKRKSKLILISIAVALLGTLIVGWNFINREYVVESSQLLGVACPNPIAKAEFKLIRDIEVKSSEFNKEATIYFLDNYGAILGEQMDIKLGEKILAKMPKTYSSKSFYVKATPKNIIDDSIMYNFEVTFK</sequence>
<gene>
    <name evidence="1" type="ORF">NCTC11088_01747</name>
</gene>
<organism evidence="1 2">
    <name type="scientific">Peptoniphilus indolicus</name>
    <dbReference type="NCBI Taxonomy" id="33030"/>
    <lineage>
        <taxon>Bacteria</taxon>
        <taxon>Bacillati</taxon>
        <taxon>Bacillota</taxon>
        <taxon>Tissierellia</taxon>
        <taxon>Tissierellales</taxon>
        <taxon>Peptoniphilaceae</taxon>
        <taxon>Peptoniphilus</taxon>
    </lineage>
</organism>
<accession>A0A379DEG2</accession>
<dbReference type="EMBL" id="UGTH01000001">
    <property type="protein sequence ID" value="SUB75942.1"/>
    <property type="molecule type" value="Genomic_DNA"/>
</dbReference>